<dbReference type="PANTHER" id="PTHR12631:SF10">
    <property type="entry name" value="BETA-XYLOSIDASE-LIKE PROTEIN-RELATED"/>
    <property type="match status" value="1"/>
</dbReference>
<comment type="caution">
    <text evidence="1">The sequence shown here is derived from an EMBL/GenBank/DDBJ whole genome shotgun (WGS) entry which is preliminary data.</text>
</comment>
<dbReference type="RefSeq" id="WP_007415535.1">
    <property type="nucleotide sequence ID" value="NZ_ABOX02000017.1"/>
</dbReference>
<accession>B9XI91</accession>
<dbReference type="AlphaFoldDB" id="B9XI91"/>
<dbReference type="OrthoDB" id="912485at2"/>
<dbReference type="Gene3D" id="3.20.20.80">
    <property type="entry name" value="Glycosidases"/>
    <property type="match status" value="1"/>
</dbReference>
<evidence type="ECO:0008006" key="3">
    <source>
        <dbReference type="Google" id="ProtNLM"/>
    </source>
</evidence>
<keyword evidence="2" id="KW-1185">Reference proteome</keyword>
<reference evidence="1 2" key="1">
    <citation type="journal article" date="2011" name="J. Bacteriol.">
        <title>Genome sequence of 'Pedosphaera parvula' Ellin514, an aerobic Verrucomicrobial isolate from pasture soil.</title>
        <authorList>
            <person name="Kant R."/>
            <person name="van Passel M.W."/>
            <person name="Sangwan P."/>
            <person name="Palva A."/>
            <person name="Lucas S."/>
            <person name="Copeland A."/>
            <person name="Lapidus A."/>
            <person name="Glavina Del Rio T."/>
            <person name="Dalin E."/>
            <person name="Tice H."/>
            <person name="Bruce D."/>
            <person name="Goodwin L."/>
            <person name="Pitluck S."/>
            <person name="Chertkov O."/>
            <person name="Larimer F.W."/>
            <person name="Land M.L."/>
            <person name="Hauser L."/>
            <person name="Brettin T.S."/>
            <person name="Detter J.C."/>
            <person name="Han S."/>
            <person name="de Vos W.M."/>
            <person name="Janssen P.H."/>
            <person name="Smidt H."/>
        </authorList>
    </citation>
    <scope>NUCLEOTIDE SEQUENCE [LARGE SCALE GENOMIC DNA]</scope>
    <source>
        <strain evidence="1 2">Ellin514</strain>
    </source>
</reference>
<protein>
    <recommendedName>
        <fullName evidence="3">Glycoside hydrolase family 5 domain-containing protein</fullName>
    </recommendedName>
</protein>
<dbReference type="EMBL" id="ABOX02000017">
    <property type="protein sequence ID" value="EEF60352.1"/>
    <property type="molecule type" value="Genomic_DNA"/>
</dbReference>
<dbReference type="SUPFAM" id="SSF51445">
    <property type="entry name" value="(Trans)glycosidases"/>
    <property type="match status" value="1"/>
</dbReference>
<evidence type="ECO:0000313" key="2">
    <source>
        <dbReference type="Proteomes" id="UP000003688"/>
    </source>
</evidence>
<dbReference type="GO" id="GO:0004553">
    <property type="term" value="F:hydrolase activity, hydrolyzing O-glycosyl compounds"/>
    <property type="evidence" value="ECO:0007669"/>
    <property type="project" value="TreeGrafter"/>
</dbReference>
<dbReference type="Proteomes" id="UP000003688">
    <property type="component" value="Unassembled WGS sequence"/>
</dbReference>
<gene>
    <name evidence="1" type="ORF">Cflav_PD3322</name>
</gene>
<organism evidence="1 2">
    <name type="scientific">Pedosphaera parvula (strain Ellin514)</name>
    <dbReference type="NCBI Taxonomy" id="320771"/>
    <lineage>
        <taxon>Bacteria</taxon>
        <taxon>Pseudomonadati</taxon>
        <taxon>Verrucomicrobiota</taxon>
        <taxon>Pedosphaerae</taxon>
        <taxon>Pedosphaerales</taxon>
        <taxon>Pedosphaeraceae</taxon>
        <taxon>Pedosphaera</taxon>
    </lineage>
</organism>
<name>B9XI91_PEDPL</name>
<evidence type="ECO:0000313" key="1">
    <source>
        <dbReference type="EMBL" id="EEF60352.1"/>
    </source>
</evidence>
<sequence>MVAVLFSSAVKGAGPYGTDNGWAIDNTGTALLTAGVASKMVQGETGWIRIEMRLIPGHTNWDAAMLGYYDNAVNNARNAGLQVLLLIDGGSWPGSQTDWEANSSEKNPGSNGDNIYVEGYATNAVVPIVLHFRDRVKYYELWNEPNAWTTSVGVGGTYLYPSNYGWLLARSWESVHITHQINDVTLFSGGVFGHSIGGIYSYGNAGAQYVDDTYSTGTNTTKGGAFAYAKSNYNVYPLDGVGEHVYIDQGGVASSLEFRQYVDWVRQAYTKYEGASTLKKTFITEVGWQTTNSIHTSGVSQEIQETNLISTFSAIKVIPYVKMAIWFYWQDNPAGNIYYGVKDSSGSPKLSYVDYQHSEQFEGINSNGTTNQNIQSYYYSHGQAALGNPFDNGHGAYVYGFFNGYAQDFDGGSHKTATLMTSTNGTIELNDQHGLWSFFKTNNGAVNYGYWLNNEFTSGSGTRQDFSRGYMTWDAVNKVVWTFVRPTMIATQAGDKLVISWSGTYTLQSASDVAGPFVDVSGAVSPYTNNAALGRQFFRLR</sequence>
<dbReference type="STRING" id="320771.Cflav_PD3322"/>
<dbReference type="InterPro" id="IPR051923">
    <property type="entry name" value="Glycosyl_Hydrolase_39"/>
</dbReference>
<dbReference type="InterPro" id="IPR017853">
    <property type="entry name" value="GH"/>
</dbReference>
<dbReference type="PANTHER" id="PTHR12631">
    <property type="entry name" value="ALPHA-L-IDURONIDASE"/>
    <property type="match status" value="1"/>
</dbReference>
<proteinExistence type="predicted"/>